<keyword evidence="8" id="KW-0800">Toxin</keyword>
<protein>
    <recommendedName>
        <fullName evidence="8">Ribonuclease VapC</fullName>
        <shortName evidence="8">RNase VapC</shortName>
        <ecNumber evidence="8">3.1.-.-</ecNumber>
    </recommendedName>
    <alternativeName>
        <fullName evidence="8">Toxin VapC</fullName>
    </alternativeName>
</protein>
<dbReference type="Proteomes" id="UP001605918">
    <property type="component" value="Unassembled WGS sequence"/>
</dbReference>
<dbReference type="CDD" id="cd18731">
    <property type="entry name" value="PIN_NgFitB-like"/>
    <property type="match status" value="1"/>
</dbReference>
<dbReference type="InterPro" id="IPR002716">
    <property type="entry name" value="PIN_dom"/>
</dbReference>
<proteinExistence type="inferred from homology"/>
<dbReference type="EMBL" id="JBIEIL010000009">
    <property type="protein sequence ID" value="MFG6206531.1"/>
    <property type="molecule type" value="Genomic_DNA"/>
</dbReference>
<dbReference type="InterPro" id="IPR029060">
    <property type="entry name" value="PIN-like_dom_sf"/>
</dbReference>
<keyword evidence="5 8" id="KW-0378">Hydrolase</keyword>
<evidence type="ECO:0000256" key="1">
    <source>
        <dbReference type="ARBA" id="ARBA00001946"/>
    </source>
</evidence>
<keyword evidence="6 8" id="KW-0460">Magnesium</keyword>
<feature type="binding site" evidence="8">
    <location>
        <position position="5"/>
    </location>
    <ligand>
        <name>Mg(2+)</name>
        <dbReference type="ChEBI" id="CHEBI:18420"/>
    </ligand>
</feature>
<accession>A0ABW7DFZ4</accession>
<dbReference type="Gene3D" id="3.40.50.1010">
    <property type="entry name" value="5'-nuclease"/>
    <property type="match status" value="1"/>
</dbReference>
<evidence type="ECO:0000256" key="5">
    <source>
        <dbReference type="ARBA" id="ARBA00022801"/>
    </source>
</evidence>
<evidence type="ECO:0000256" key="8">
    <source>
        <dbReference type="HAMAP-Rule" id="MF_00265"/>
    </source>
</evidence>
<sequence length="147" mass="15884">MIVLDTNVLSEFMRVEPESRVLAWVDAQPAMELAVSAVTVAEILHGIARLPSGKRKQKLEAHAMAMFEEDFAGRILPFDAHSAVEYATLVASAEAKGRGVAMADAQIAAICRSCGAAIATRNIRDFEFSGIEVINPWEALGAFNHSK</sequence>
<dbReference type="SUPFAM" id="SSF88723">
    <property type="entry name" value="PIN domain-like"/>
    <property type="match status" value="1"/>
</dbReference>
<keyword evidence="11" id="KW-1185">Reference proteome</keyword>
<evidence type="ECO:0000256" key="3">
    <source>
        <dbReference type="ARBA" id="ARBA00022722"/>
    </source>
</evidence>
<evidence type="ECO:0000313" key="11">
    <source>
        <dbReference type="Proteomes" id="UP001605918"/>
    </source>
</evidence>
<dbReference type="InterPro" id="IPR022907">
    <property type="entry name" value="VapC_family"/>
</dbReference>
<name>A0ABW7DFZ4_9PSED</name>
<comment type="cofactor">
    <cofactor evidence="1 8">
        <name>Mg(2+)</name>
        <dbReference type="ChEBI" id="CHEBI:18420"/>
    </cofactor>
</comment>
<dbReference type="EC" id="3.1.-.-" evidence="8"/>
<comment type="caution">
    <text evidence="10">The sequence shown here is derived from an EMBL/GenBank/DDBJ whole genome shotgun (WGS) entry which is preliminary data.</text>
</comment>
<evidence type="ECO:0000256" key="4">
    <source>
        <dbReference type="ARBA" id="ARBA00022723"/>
    </source>
</evidence>
<organism evidence="10 11">
    <name type="scientific">Pseudomonas retamae</name>
    <dbReference type="NCBI Taxonomy" id="702110"/>
    <lineage>
        <taxon>Bacteria</taxon>
        <taxon>Pseudomonadati</taxon>
        <taxon>Pseudomonadota</taxon>
        <taxon>Gammaproteobacteria</taxon>
        <taxon>Pseudomonadales</taxon>
        <taxon>Pseudomonadaceae</taxon>
        <taxon>Pseudomonas</taxon>
    </lineage>
</organism>
<comment type="function">
    <text evidence="8">Toxic component of a toxin-antitoxin (TA) system. An RNase.</text>
</comment>
<dbReference type="HAMAP" id="MF_00265">
    <property type="entry name" value="VapC_Nob1"/>
    <property type="match status" value="1"/>
</dbReference>
<feature type="binding site" evidence="8">
    <location>
        <position position="104"/>
    </location>
    <ligand>
        <name>Mg(2+)</name>
        <dbReference type="ChEBI" id="CHEBI:18420"/>
    </ligand>
</feature>
<gene>
    <name evidence="8" type="primary">vapC</name>
    <name evidence="10" type="ORF">ACGSLL_19405</name>
</gene>
<evidence type="ECO:0000259" key="9">
    <source>
        <dbReference type="Pfam" id="PF01850"/>
    </source>
</evidence>
<comment type="similarity">
    <text evidence="7 8">Belongs to the PINc/VapC protein family.</text>
</comment>
<keyword evidence="2 8" id="KW-1277">Toxin-antitoxin system</keyword>
<evidence type="ECO:0000256" key="6">
    <source>
        <dbReference type="ARBA" id="ARBA00022842"/>
    </source>
</evidence>
<evidence type="ECO:0000256" key="2">
    <source>
        <dbReference type="ARBA" id="ARBA00022649"/>
    </source>
</evidence>
<keyword evidence="3 8" id="KW-0540">Nuclease</keyword>
<dbReference type="PANTHER" id="PTHR33653">
    <property type="entry name" value="RIBONUCLEASE VAPC2"/>
    <property type="match status" value="1"/>
</dbReference>
<evidence type="ECO:0000313" key="10">
    <source>
        <dbReference type="EMBL" id="MFG6206531.1"/>
    </source>
</evidence>
<dbReference type="PANTHER" id="PTHR33653:SF1">
    <property type="entry name" value="RIBONUCLEASE VAPC2"/>
    <property type="match status" value="1"/>
</dbReference>
<feature type="domain" description="PIN" evidence="9">
    <location>
        <begin position="2"/>
        <end position="124"/>
    </location>
</feature>
<dbReference type="InterPro" id="IPR050556">
    <property type="entry name" value="Type_II_TA_system_RNase"/>
</dbReference>
<dbReference type="RefSeq" id="WP_394507564.1">
    <property type="nucleotide sequence ID" value="NZ_JBIEIL010000009.1"/>
</dbReference>
<dbReference type="Pfam" id="PF01850">
    <property type="entry name" value="PIN"/>
    <property type="match status" value="1"/>
</dbReference>
<evidence type="ECO:0000256" key="7">
    <source>
        <dbReference type="ARBA" id="ARBA00038093"/>
    </source>
</evidence>
<reference evidence="10 11" key="1">
    <citation type="submission" date="2024-10" db="EMBL/GenBank/DDBJ databases">
        <title>Whole genome of Pseudomonas sp Strain RB5.</title>
        <authorList>
            <person name="Selami N."/>
        </authorList>
    </citation>
    <scope>NUCLEOTIDE SEQUENCE [LARGE SCALE GENOMIC DNA]</scope>
    <source>
        <strain evidence="10 11">RB5</strain>
    </source>
</reference>
<keyword evidence="4 8" id="KW-0479">Metal-binding</keyword>